<dbReference type="EMBL" id="CP086358">
    <property type="protein sequence ID" value="UNI20027.1"/>
    <property type="molecule type" value="Genomic_DNA"/>
</dbReference>
<dbReference type="GeneID" id="72068109"/>
<dbReference type="Gene3D" id="1.25.40.10">
    <property type="entry name" value="Tetratricopeptide repeat domain"/>
    <property type="match status" value="1"/>
</dbReference>
<keyword evidence="3" id="KW-0418">Kinase</keyword>
<dbReference type="PANTHER" id="PTHR11042:SF138">
    <property type="entry name" value="SERINE_THREONINE-PROTEIN KINASE IKS1-RELATED"/>
    <property type="match status" value="1"/>
</dbReference>
<name>A0A9Q8VCP6_9HYPO</name>
<dbReference type="InterPro" id="IPR011009">
    <property type="entry name" value="Kinase-like_dom_sf"/>
</dbReference>
<dbReference type="InterPro" id="IPR011990">
    <property type="entry name" value="TPR-like_helical_dom_sf"/>
</dbReference>
<feature type="compositionally biased region" description="Low complexity" evidence="5">
    <location>
        <begin position="128"/>
        <end position="141"/>
    </location>
</feature>
<dbReference type="Proteomes" id="UP000829364">
    <property type="component" value="Chromosome 5"/>
</dbReference>
<feature type="domain" description="Protein kinase" evidence="6">
    <location>
        <begin position="957"/>
        <end position="1280"/>
    </location>
</feature>
<evidence type="ECO:0000259" key="6">
    <source>
        <dbReference type="PROSITE" id="PS50011"/>
    </source>
</evidence>
<dbReference type="InterPro" id="IPR050339">
    <property type="entry name" value="CC_SR_Kinase"/>
</dbReference>
<reference evidence="7" key="1">
    <citation type="submission" date="2021-11" db="EMBL/GenBank/DDBJ databases">
        <title>Purpureocillium_takamizusanense_genome.</title>
        <authorList>
            <person name="Nguyen N.-H."/>
        </authorList>
    </citation>
    <scope>NUCLEOTIDE SEQUENCE</scope>
    <source>
        <strain evidence="7">PT3</strain>
    </source>
</reference>
<dbReference type="GO" id="GO:0005737">
    <property type="term" value="C:cytoplasm"/>
    <property type="evidence" value="ECO:0007669"/>
    <property type="project" value="TreeGrafter"/>
</dbReference>
<evidence type="ECO:0000313" key="7">
    <source>
        <dbReference type="EMBL" id="UNI20027.1"/>
    </source>
</evidence>
<evidence type="ECO:0000256" key="2">
    <source>
        <dbReference type="ARBA" id="ARBA00022741"/>
    </source>
</evidence>
<dbReference type="SUPFAM" id="SSF56112">
    <property type="entry name" value="Protein kinase-like (PK-like)"/>
    <property type="match status" value="1"/>
</dbReference>
<evidence type="ECO:0000256" key="1">
    <source>
        <dbReference type="ARBA" id="ARBA00022679"/>
    </source>
</evidence>
<sequence length="1302" mass="145858">MEPSRVIYEATTACLRSFTDCLAVETLMKDEWAENRLADFNLWVSGVGACSSNRASLDARLALKREARDVIANLLHLLAGEVDECKEQGLQLATASSGTPNLALGSSHDETARGRMASLSLGEAPARSFSPWSDDSSSGSCSDEEVGQVASGNPLRGHMQNVEKMLDQLARIGIAVRKSGVRSRLQKADQRFQPKEHEDLERHLVVMFLTRLGSLDDQLDRSRLSPVHWRLIRCNLKRRNRFIYAQQHSAWLNPDAAISPYQTQRVERTGPPPKTGEELVSVRQGSLPTSTASVGERVGSASINLTLRTGTSASAVSDSLAVPQALMSVRAASTIMSSTIVDLEYPYPPKTKPDARVFTCPCCCQTLPVAFSRGNRWKKHVAEDVCPYTCVLPECTTPDVLFTLKENWLQHLVKEHRSSDYWICFICGDGVWLGSEDDFIAHTERKHTESVPQSQIPALMSLCKHSAPVRISCCPLCGWHGDEDRQVDRDVLLDHIAKEVHAFSLRALPWADDNGQENDERIEQSSEKVHDWLVRSELTRTLELERPSLEKKTYASNYFPPNPYFGDGSGASSSSNLDSVASREAELQKWTTEEGPLEFGGSTNSDSEANHDDDDDDDVPTMTDDEHDAPFRDDVLNEIVARMVQDPSTVEADLRLLLQRRVVSLGRNHPETLSVLYHLGGALLKMSNFEEAETIYSLSARGRLEILGPSSPYTNASIAGLELSRYERSRDKTNLMNAHVAIKEAISEFPNGYDYMNGFGNLPGLLYRFGQLFSDLFEREHNLNHLLDAIMIIEDALRLTKDFPEFAHAVDTHAQLLLVRFDHEGEIETLEYALTTVRFALRVESHRNRSSLAYAELLKDVGKIQLAKFVSQGDVQELESFMDELTKMDDATRNRVRLMDMVKELSVMTGPYLNIPVKLPSGTVEGRVDSDSSTAEVERDRHFCQKAMSPNYFKTFFVEERVLQSGGRGVVLLVRHEIDGCSLGHFACKRIPVGDDRARVEKLLTEAVSMMKLSHLNLVSYRHVWMEEVKVNSHPGLGLLCVFILLQYCNSESLLDRIIDPSRVRMRRKSLRARLLAPSNGNVTWPRKHGTNHGPFFLEEIFLIFQDITRGLSYLHEVKIIHCNLKPSNCLLHCEGTRTSCLISGIGETQMADATPALSTRTASNISYCAPELLRRDGSGRRRIGEFTTKSDMFSLGMIVYLMCFGELPYANADAELGDPRTVHLLQEEIINWQGIQEEIPPSDLPTWLVNLLKKLLDPDPTQRPDAAETLQSLHIHEATLKEHIQQRKAKKGKTVTRAPSV</sequence>
<feature type="compositionally biased region" description="Low complexity" evidence="5">
    <location>
        <begin position="570"/>
        <end position="580"/>
    </location>
</feature>
<protein>
    <submittedName>
        <fullName evidence="7">WD repeat-containing protein 88</fullName>
    </submittedName>
</protein>
<dbReference type="Pfam" id="PF00069">
    <property type="entry name" value="Pkinase"/>
    <property type="match status" value="1"/>
</dbReference>
<keyword evidence="1" id="KW-0808">Transferase</keyword>
<dbReference type="OrthoDB" id="20872at2759"/>
<accession>A0A9Q8VCP6</accession>
<keyword evidence="8" id="KW-1185">Reference proteome</keyword>
<dbReference type="GO" id="GO:0005524">
    <property type="term" value="F:ATP binding"/>
    <property type="evidence" value="ECO:0007669"/>
    <property type="project" value="UniProtKB-KW"/>
</dbReference>
<evidence type="ECO:0000256" key="3">
    <source>
        <dbReference type="ARBA" id="ARBA00022777"/>
    </source>
</evidence>
<keyword evidence="2" id="KW-0547">Nucleotide-binding</keyword>
<evidence type="ECO:0000256" key="5">
    <source>
        <dbReference type="SAM" id="MobiDB-lite"/>
    </source>
</evidence>
<feature type="region of interest" description="Disordered" evidence="5">
    <location>
        <begin position="566"/>
        <end position="631"/>
    </location>
</feature>
<feature type="region of interest" description="Disordered" evidence="5">
    <location>
        <begin position="126"/>
        <end position="156"/>
    </location>
</feature>
<dbReference type="Gene3D" id="3.30.200.20">
    <property type="entry name" value="Phosphorylase Kinase, domain 1"/>
    <property type="match status" value="1"/>
</dbReference>
<proteinExistence type="predicted"/>
<dbReference type="PANTHER" id="PTHR11042">
    <property type="entry name" value="EUKARYOTIC TRANSLATION INITIATION FACTOR 2-ALPHA KINASE EIF2-ALPHA KINASE -RELATED"/>
    <property type="match status" value="1"/>
</dbReference>
<dbReference type="KEGG" id="ptkz:JDV02_006160"/>
<evidence type="ECO:0000313" key="8">
    <source>
        <dbReference type="Proteomes" id="UP000829364"/>
    </source>
</evidence>
<gene>
    <name evidence="7" type="primary">WDR88</name>
    <name evidence="7" type="ORF">JDV02_006160</name>
</gene>
<dbReference type="GO" id="GO:0004672">
    <property type="term" value="F:protein kinase activity"/>
    <property type="evidence" value="ECO:0007669"/>
    <property type="project" value="InterPro"/>
</dbReference>
<feature type="compositionally biased region" description="Acidic residues" evidence="5">
    <location>
        <begin position="611"/>
        <end position="627"/>
    </location>
</feature>
<organism evidence="7 8">
    <name type="scientific">Purpureocillium takamizusanense</name>
    <dbReference type="NCBI Taxonomy" id="2060973"/>
    <lineage>
        <taxon>Eukaryota</taxon>
        <taxon>Fungi</taxon>
        <taxon>Dikarya</taxon>
        <taxon>Ascomycota</taxon>
        <taxon>Pezizomycotina</taxon>
        <taxon>Sordariomycetes</taxon>
        <taxon>Hypocreomycetidae</taxon>
        <taxon>Hypocreales</taxon>
        <taxon>Ophiocordycipitaceae</taxon>
        <taxon>Purpureocillium</taxon>
    </lineage>
</organism>
<evidence type="ECO:0000256" key="4">
    <source>
        <dbReference type="ARBA" id="ARBA00022840"/>
    </source>
</evidence>
<keyword evidence="4" id="KW-0067">ATP-binding</keyword>
<dbReference type="GO" id="GO:0005634">
    <property type="term" value="C:nucleus"/>
    <property type="evidence" value="ECO:0007669"/>
    <property type="project" value="TreeGrafter"/>
</dbReference>
<dbReference type="Gene3D" id="1.10.510.10">
    <property type="entry name" value="Transferase(Phosphotransferase) domain 1"/>
    <property type="match status" value="1"/>
</dbReference>
<dbReference type="PROSITE" id="PS50011">
    <property type="entry name" value="PROTEIN_KINASE_DOM"/>
    <property type="match status" value="1"/>
</dbReference>
<dbReference type="RefSeq" id="XP_047843508.1">
    <property type="nucleotide sequence ID" value="XM_047987523.1"/>
</dbReference>
<dbReference type="InterPro" id="IPR000719">
    <property type="entry name" value="Prot_kinase_dom"/>
</dbReference>